<evidence type="ECO:0000313" key="1">
    <source>
        <dbReference type="EMBL" id="GAA6407463.1"/>
    </source>
</evidence>
<proteinExistence type="predicted"/>
<dbReference type="Proteomes" id="UP001600943">
    <property type="component" value="Unassembled WGS sequence"/>
</dbReference>
<name>A0ABQ0B7P0_9FIRM</name>
<keyword evidence="2" id="KW-1185">Reference proteome</keyword>
<accession>A0ABQ0B7P0</accession>
<evidence type="ECO:0000313" key="2">
    <source>
        <dbReference type="Proteomes" id="UP001600943"/>
    </source>
</evidence>
<dbReference type="Pfam" id="PF19677">
    <property type="entry name" value="DUF6179"/>
    <property type="match status" value="1"/>
</dbReference>
<organism evidence="1 2">
    <name type="scientific">Blautia hominis</name>
    <dbReference type="NCBI Taxonomy" id="2025493"/>
    <lineage>
        <taxon>Bacteria</taxon>
        <taxon>Bacillati</taxon>
        <taxon>Bacillota</taxon>
        <taxon>Clostridia</taxon>
        <taxon>Lachnospirales</taxon>
        <taxon>Lachnospiraceae</taxon>
        <taxon>Blautia</taxon>
    </lineage>
</organism>
<protein>
    <submittedName>
        <fullName evidence="1">Uncharacterized protein</fullName>
    </submittedName>
</protein>
<gene>
    <name evidence="1" type="ORF">K040078D81_15800</name>
</gene>
<dbReference type="InterPro" id="IPR045751">
    <property type="entry name" value="DUF6179"/>
</dbReference>
<dbReference type="EMBL" id="BAABYW010000001">
    <property type="protein sequence ID" value="GAA6407463.1"/>
    <property type="molecule type" value="Genomic_DNA"/>
</dbReference>
<reference evidence="1 2" key="1">
    <citation type="submission" date="2024-04" db="EMBL/GenBank/DDBJ databases">
        <title>Defined microbial consortia suppress multidrug-resistant proinflammatory Enterobacteriaceae via ecological control.</title>
        <authorList>
            <person name="Furuichi M."/>
            <person name="Kawaguchi T."/>
            <person name="Pust M."/>
            <person name="Yasuma K."/>
            <person name="Plichta D."/>
            <person name="Hasegawa N."/>
            <person name="Ohya T."/>
            <person name="Bhattarai S."/>
            <person name="Sasajima S."/>
            <person name="Aoto Y."/>
            <person name="Tuganbaev T."/>
            <person name="Yaginuma M."/>
            <person name="Ueda M."/>
            <person name="Okahashi N."/>
            <person name="Amafuji K."/>
            <person name="Kiridooshi Y."/>
            <person name="Sugita K."/>
            <person name="Strazar M."/>
            <person name="Skelly A."/>
            <person name="Suda W."/>
            <person name="Hattori M."/>
            <person name="Nakamoto N."/>
            <person name="Caballero S."/>
            <person name="Norman J."/>
            <person name="Olle B."/>
            <person name="Tanoue T."/>
            <person name="Arita M."/>
            <person name="Bucci V."/>
            <person name="Atarashi K."/>
            <person name="Xavier R."/>
            <person name="Honda K."/>
        </authorList>
    </citation>
    <scope>NUCLEOTIDE SEQUENCE [LARGE SCALE GENOMIC DNA]</scope>
    <source>
        <strain evidence="2">k04-0078-D8-1</strain>
    </source>
</reference>
<sequence length="286" mass="32626">MTGRGIYMEYPLEELLPLTAWLADKYTSKESSSVTYETAQMLMEAVLYCVREYENITAGALRSEHAVKAEDAYKIGYDRVVEKVHKAKEIYNDLTGDFCDYGCSNYRGTLLEGMPAFFIAYDARFRPQDHLLTLDYPTVNFRGEMCGIDIIYQYLCDIVVEKGLLECFPEQAVTRLLKQVQSRTGTSYMGNLSEMVLVTAFGCMIADRRLMELSLSDQDIEAAEQYFSGDNLQKTEGKLKTLLRILAERSGRQEWVPYFDSLCHEYAVRIQNGIKYGTLETVFLGA</sequence>
<comment type="caution">
    <text evidence="1">The sequence shown here is derived from an EMBL/GenBank/DDBJ whole genome shotgun (WGS) entry which is preliminary data.</text>
</comment>